<evidence type="ECO:0000313" key="2">
    <source>
        <dbReference type="Proteomes" id="UP001143910"/>
    </source>
</evidence>
<dbReference type="Proteomes" id="UP001143910">
    <property type="component" value="Unassembled WGS sequence"/>
</dbReference>
<comment type="caution">
    <text evidence="1">The sequence shown here is derived from an EMBL/GenBank/DDBJ whole genome shotgun (WGS) entry which is preliminary data.</text>
</comment>
<keyword evidence="2" id="KW-1185">Reference proteome</keyword>
<gene>
    <name evidence="1" type="ORF">NQ176_g6097</name>
</gene>
<reference evidence="1" key="1">
    <citation type="submission" date="2022-08" db="EMBL/GenBank/DDBJ databases">
        <title>Genome Sequence of Lecanicillium fungicola.</title>
        <authorList>
            <person name="Buettner E."/>
        </authorList>
    </citation>
    <scope>NUCLEOTIDE SEQUENCE</scope>
    <source>
        <strain evidence="1">Babe33</strain>
    </source>
</reference>
<sequence>MLIPDNTEYPLLVLKYKHDCIRALRAYLVQDDDVPDDVTIALAFILLTEEYLDDNIRESSLHNKGIMRMVSSRGFDGRGPSGVLGLLLGRCKALKVKAVT</sequence>
<accession>A0ACC1N7D1</accession>
<proteinExistence type="predicted"/>
<evidence type="ECO:0000313" key="1">
    <source>
        <dbReference type="EMBL" id="KAJ2974358.1"/>
    </source>
</evidence>
<dbReference type="EMBL" id="JANJQO010000839">
    <property type="protein sequence ID" value="KAJ2974358.1"/>
    <property type="molecule type" value="Genomic_DNA"/>
</dbReference>
<protein>
    <submittedName>
        <fullName evidence="1">Uncharacterized protein</fullName>
    </submittedName>
</protein>
<organism evidence="1 2">
    <name type="scientific">Zarea fungicola</name>
    <dbReference type="NCBI Taxonomy" id="93591"/>
    <lineage>
        <taxon>Eukaryota</taxon>
        <taxon>Fungi</taxon>
        <taxon>Dikarya</taxon>
        <taxon>Ascomycota</taxon>
        <taxon>Pezizomycotina</taxon>
        <taxon>Sordariomycetes</taxon>
        <taxon>Hypocreomycetidae</taxon>
        <taxon>Hypocreales</taxon>
        <taxon>Cordycipitaceae</taxon>
        <taxon>Zarea</taxon>
    </lineage>
</organism>
<name>A0ACC1N7D1_9HYPO</name>